<feature type="domain" description="Secretion system C-terminal sorting" evidence="3">
    <location>
        <begin position="754"/>
        <end position="825"/>
    </location>
</feature>
<sequence>MKKRLLYVALLAQLLSVKAQEKSFKDQMVASDEKAPEFAVKDAKISNQFLEFKRAKAWKSKLAANSIFSNPADLDIVNIGGRVRASLVDLDNNIALVAPSGGGLWTFNPVTGTPFVPLDDFGSFLAITDIKQHPNRKKELLIATGDEKHGTVGNGIFKSVDGGKTFEPLESTNPKNDNDFKFLRYIRYAPNAEAIYIASRDKIFKSKDEGKTWTEVFKVNNFGFIHAIDFLNNGKMIVGVDYQGVYTSTTGELGSFVADTKLPFDKAGRDKGYRGVIVAVSPSNRNIAYTVICESKPEVILTIHKTINGGVSWTKVIAPNFPRVSQTSFSMTIGVHPNDPNTVILGNIGWAYSRDGATSWERAAGLEVDYHDIHFHESSPDVAYIGYDQGIGRVDFNKTQMFSIWDNIQKKYVQKQQIEQVELGKKEGFNTTQIYSGDYFPEEYGDSYIEGQQDGGSFAIVNGKSRRVVVGDGGAAFVNKQNPKKAYASAQSGWITRTENALNPLDLNTGKYVRIDGFYKNHPHFVTQFVGNNADGTQLYIPKNNSLERTVNGGDSFTSIFNHELEYPFVTTEDRLNPIVYMVGFDRNARGNDFVRIENAKTTPIIKHRKKVLSSAEVGRVTSITMNPNDRNSVYVTTQLGLAFKITNLDTDTPKSTPINGDIPNVFFNTVIGVKEDPEIVIAGTNIGVFFSTDSGKTWTISNELPYTKVMDLKLRNSDKRLFVFTHGRGAWVVSVLKKSLTVKDFTKSLDLEIYPNPVHKDGVISIKADNNLKFDKVNIYDKNGKKVIVTKNRKHINVSGLSSGVYILHIMKNKRIVFIKKIIVV</sequence>
<gene>
    <name evidence="4" type="ORF">T190115A13A_170064</name>
</gene>
<evidence type="ECO:0000313" key="5">
    <source>
        <dbReference type="Proteomes" id="UP001497602"/>
    </source>
</evidence>
<evidence type="ECO:0000256" key="2">
    <source>
        <dbReference type="SAM" id="SignalP"/>
    </source>
</evidence>
<dbReference type="InterPro" id="IPR015943">
    <property type="entry name" value="WD40/YVTN_repeat-like_dom_sf"/>
</dbReference>
<evidence type="ECO:0000259" key="3">
    <source>
        <dbReference type="Pfam" id="PF18962"/>
    </source>
</evidence>
<feature type="chain" id="PRO_5046962988" evidence="2">
    <location>
        <begin position="20"/>
        <end position="826"/>
    </location>
</feature>
<dbReference type="Gene3D" id="2.130.10.10">
    <property type="entry name" value="YVTN repeat-like/Quinoprotein amine dehydrogenase"/>
    <property type="match status" value="3"/>
</dbReference>
<evidence type="ECO:0000256" key="1">
    <source>
        <dbReference type="ARBA" id="ARBA00022729"/>
    </source>
</evidence>
<dbReference type="Proteomes" id="UP001497602">
    <property type="component" value="Unassembled WGS sequence"/>
</dbReference>
<name>A0ABM9PJ25_9FLAO</name>
<evidence type="ECO:0000313" key="4">
    <source>
        <dbReference type="EMBL" id="CAL2105641.1"/>
    </source>
</evidence>
<dbReference type="PANTHER" id="PTHR43739:SF5">
    <property type="entry name" value="EXO-ALPHA-SIALIDASE"/>
    <property type="match status" value="1"/>
</dbReference>
<dbReference type="InterPro" id="IPR026444">
    <property type="entry name" value="Secre_tail"/>
</dbReference>
<reference evidence="4 5" key="1">
    <citation type="submission" date="2024-05" db="EMBL/GenBank/DDBJ databases">
        <authorList>
            <person name="Duchaud E."/>
        </authorList>
    </citation>
    <scope>NUCLEOTIDE SEQUENCE [LARGE SCALE GENOMIC DNA]</scope>
    <source>
        <strain evidence="4">Ena-SAMPLE-TAB-13-05-2024-13:56:06:370-140305</strain>
    </source>
</reference>
<feature type="signal peptide" evidence="2">
    <location>
        <begin position="1"/>
        <end position="19"/>
    </location>
</feature>
<comment type="caution">
    <text evidence="4">The sequence shown here is derived from an EMBL/GenBank/DDBJ whole genome shotgun (WGS) entry which is preliminary data.</text>
</comment>
<protein>
    <submittedName>
        <fullName evidence="4">Por_Secre_tail domain-containing protein</fullName>
    </submittedName>
</protein>
<dbReference type="PANTHER" id="PTHR43739">
    <property type="entry name" value="XYLOGLUCANASE (EUROFUNG)"/>
    <property type="match status" value="1"/>
</dbReference>
<dbReference type="SUPFAM" id="SSF110296">
    <property type="entry name" value="Oligoxyloglucan reducing end-specific cellobiohydrolase"/>
    <property type="match status" value="2"/>
</dbReference>
<accession>A0ABM9PJ25</accession>
<dbReference type="RefSeq" id="WP_348737445.1">
    <property type="nucleotide sequence ID" value="NZ_CAXJRC010000008.1"/>
</dbReference>
<keyword evidence="5" id="KW-1185">Reference proteome</keyword>
<proteinExistence type="predicted"/>
<dbReference type="EMBL" id="CAXJRC010000008">
    <property type="protein sequence ID" value="CAL2105641.1"/>
    <property type="molecule type" value="Genomic_DNA"/>
</dbReference>
<dbReference type="Pfam" id="PF18962">
    <property type="entry name" value="Por_Secre_tail"/>
    <property type="match status" value="1"/>
</dbReference>
<dbReference type="NCBIfam" id="TIGR04183">
    <property type="entry name" value="Por_Secre_tail"/>
    <property type="match status" value="1"/>
</dbReference>
<keyword evidence="1 2" id="KW-0732">Signal</keyword>
<organism evidence="4 5">
    <name type="scientific">Tenacibaculum vairaonense</name>
    <dbReference type="NCBI Taxonomy" id="3137860"/>
    <lineage>
        <taxon>Bacteria</taxon>
        <taxon>Pseudomonadati</taxon>
        <taxon>Bacteroidota</taxon>
        <taxon>Flavobacteriia</taxon>
        <taxon>Flavobacteriales</taxon>
        <taxon>Flavobacteriaceae</taxon>
        <taxon>Tenacibaculum</taxon>
    </lineage>
</organism>
<dbReference type="InterPro" id="IPR052025">
    <property type="entry name" value="Xyloglucanase_GH74"/>
</dbReference>